<dbReference type="Proteomes" id="UP000240243">
    <property type="component" value="Unassembled WGS sequence"/>
</dbReference>
<gene>
    <name evidence="4" type="ORF">C7H85_12460</name>
</gene>
<dbReference type="AlphaFoldDB" id="A0A2P7R3I1"/>
<dbReference type="RefSeq" id="WP_106730034.1">
    <property type="nucleotide sequence ID" value="NZ_PXYG01000005.1"/>
</dbReference>
<comment type="similarity">
    <text evidence="1">Belongs to the AB hydrolase superfamily. AB hydrolase 2 family.</text>
</comment>
<dbReference type="SUPFAM" id="SSF53474">
    <property type="entry name" value="alpha/beta-Hydrolases"/>
    <property type="match status" value="1"/>
</dbReference>
<dbReference type="InterPro" id="IPR029058">
    <property type="entry name" value="AB_hydrolase_fold"/>
</dbReference>
<evidence type="ECO:0000313" key="4">
    <source>
        <dbReference type="EMBL" id="PSJ44783.1"/>
    </source>
</evidence>
<evidence type="ECO:0000313" key="5">
    <source>
        <dbReference type="Proteomes" id="UP000240243"/>
    </source>
</evidence>
<feature type="domain" description="Phospholipase/carboxylesterase/thioesterase" evidence="3">
    <location>
        <begin position="15"/>
        <end position="217"/>
    </location>
</feature>
<evidence type="ECO:0000256" key="1">
    <source>
        <dbReference type="ARBA" id="ARBA00006499"/>
    </source>
</evidence>
<protein>
    <submittedName>
        <fullName evidence="4">Carboxylesterase</fullName>
    </submittedName>
</protein>
<dbReference type="GO" id="GO:0016787">
    <property type="term" value="F:hydrolase activity"/>
    <property type="evidence" value="ECO:0007669"/>
    <property type="project" value="UniProtKB-KW"/>
</dbReference>
<dbReference type="Pfam" id="PF02230">
    <property type="entry name" value="Abhydrolase_2"/>
    <property type="match status" value="1"/>
</dbReference>
<dbReference type="Gene3D" id="3.40.50.1820">
    <property type="entry name" value="alpha/beta hydrolase"/>
    <property type="match status" value="1"/>
</dbReference>
<dbReference type="InterPro" id="IPR003140">
    <property type="entry name" value="PLipase/COase/thioEstase"/>
</dbReference>
<dbReference type="EMBL" id="PXYG01000005">
    <property type="protein sequence ID" value="PSJ44783.1"/>
    <property type="molecule type" value="Genomic_DNA"/>
</dbReference>
<dbReference type="OrthoDB" id="9801763at2"/>
<evidence type="ECO:0000259" key="3">
    <source>
        <dbReference type="Pfam" id="PF02230"/>
    </source>
</evidence>
<keyword evidence="2" id="KW-0378">Hydrolase</keyword>
<organism evidence="4 5">
    <name type="scientific">Zobellella endophytica</name>
    <dbReference type="NCBI Taxonomy" id="2116700"/>
    <lineage>
        <taxon>Bacteria</taxon>
        <taxon>Pseudomonadati</taxon>
        <taxon>Pseudomonadota</taxon>
        <taxon>Gammaproteobacteria</taxon>
        <taxon>Aeromonadales</taxon>
        <taxon>Aeromonadaceae</taxon>
        <taxon>Zobellella</taxon>
    </lineage>
</organism>
<dbReference type="PANTHER" id="PTHR10655:SF17">
    <property type="entry name" value="LYSOPHOSPHOLIPASE-LIKE PROTEIN 1"/>
    <property type="match status" value="1"/>
</dbReference>
<name>A0A2P7R3I1_9GAMM</name>
<keyword evidence="5" id="KW-1185">Reference proteome</keyword>
<sequence length="224" mass="24375">MNSLPFITRDTGPRPDASIIWLHGLGADGHDFVPIVPELRLPPALQIRFIFPHAPAIPVTVNGGLVMPAWYDILSMQIERKVDEVQLGAAAAAVQELIGQELARGVDSRRILLAGFSQGGAVAYQAALSFDRPLAGLIAMSTYFATADSIDLHESNRQLPVQVLHGSRDPVVPEQLGLQACHRLEQFGLLPEYHSYPMEHGLCPAEIADISRFIRRCLAGDPSS</sequence>
<dbReference type="PANTHER" id="PTHR10655">
    <property type="entry name" value="LYSOPHOSPHOLIPASE-RELATED"/>
    <property type="match status" value="1"/>
</dbReference>
<comment type="caution">
    <text evidence="4">The sequence shown here is derived from an EMBL/GenBank/DDBJ whole genome shotgun (WGS) entry which is preliminary data.</text>
</comment>
<evidence type="ECO:0000256" key="2">
    <source>
        <dbReference type="ARBA" id="ARBA00022801"/>
    </source>
</evidence>
<accession>A0A2P7R3I1</accession>
<reference evidence="4 5" key="1">
    <citation type="submission" date="2018-03" db="EMBL/GenBank/DDBJ databases">
        <title>The draft genome of Zobellella sp. 59N8.</title>
        <authorList>
            <person name="Liu L."/>
            <person name="Li L."/>
            <person name="Zhang X."/>
            <person name="Liang L."/>
            <person name="Wang T."/>
        </authorList>
    </citation>
    <scope>NUCLEOTIDE SEQUENCE [LARGE SCALE GENOMIC DNA]</scope>
    <source>
        <strain evidence="4 5">59N8</strain>
    </source>
</reference>
<proteinExistence type="inferred from homology"/>
<dbReference type="InterPro" id="IPR050565">
    <property type="entry name" value="LYPA1-2/EST-like"/>
</dbReference>